<evidence type="ECO:0000313" key="8">
    <source>
        <dbReference type="Proteomes" id="UP001217838"/>
    </source>
</evidence>
<dbReference type="InterPro" id="IPR003593">
    <property type="entry name" value="AAA+_ATPase"/>
</dbReference>
<keyword evidence="8" id="KW-1185">Reference proteome</keyword>
<dbReference type="InterPro" id="IPR003439">
    <property type="entry name" value="ABC_transporter-like_ATP-bd"/>
</dbReference>
<dbReference type="Proteomes" id="UP001217838">
    <property type="component" value="Unassembled WGS sequence"/>
</dbReference>
<dbReference type="InterPro" id="IPR050763">
    <property type="entry name" value="ABC_transporter_ATP-binding"/>
</dbReference>
<keyword evidence="4" id="KW-0547">Nucleotide-binding</keyword>
<protein>
    <submittedName>
        <fullName evidence="7">ABC transporter ATP-binding protein</fullName>
    </submittedName>
</protein>
<dbReference type="PANTHER" id="PTHR42711:SF5">
    <property type="entry name" value="ABC TRANSPORTER ATP-BINDING PROTEIN NATA"/>
    <property type="match status" value="1"/>
</dbReference>
<evidence type="ECO:0000256" key="5">
    <source>
        <dbReference type="ARBA" id="ARBA00022840"/>
    </source>
</evidence>
<dbReference type="RefSeq" id="WP_272003973.1">
    <property type="nucleotide sequence ID" value="NZ_JAQNDN010000019.1"/>
</dbReference>
<dbReference type="PANTHER" id="PTHR42711">
    <property type="entry name" value="ABC TRANSPORTER ATP-BINDING PROTEIN"/>
    <property type="match status" value="1"/>
</dbReference>
<feature type="domain" description="ABC transporter" evidence="6">
    <location>
        <begin position="301"/>
        <end position="540"/>
    </location>
</feature>
<dbReference type="Gene3D" id="3.40.50.300">
    <property type="entry name" value="P-loop containing nucleotide triphosphate hydrolases"/>
    <property type="match status" value="1"/>
</dbReference>
<comment type="similarity">
    <text evidence="1">Belongs to the ABC transporter superfamily.</text>
</comment>
<sequence>MSSSPLRALLRRAFSPEELRRLVVEFPEGDDEFRAQIPGAGASLDALIDATIDGLDRRGLLGGPFLLHLAVARPNLAADIAEVAGQLGEQVPAAVEVAALLSKRRDAEAARKLAEIERGSVGASTDRRDLNLAVASLSRWHHEASVTAPELQERRRDVIERRITSLAATLTSCSEAAPIEEDAAPHPDALVLRDEVESYVRQADGRRAVLRLLDLAERFGADAATHHQAIMLSAQVQSWHSSRRHRLHLEPGERREWIELLQSILDLTDVIVSTTTARREELPRVGFSIAPAAGSEDAPLLQCASLAKRYGRHGPLVLTDVSLTVAPRMIVGVIGPNGAGKSTLLRILTGELSASSGTLSYPQLQAAGAAEYVDWLAIRSQIAFVPQRLPFWRGRVADNLHAWATACGLRGSENVDIVDFYLERLGLTRSRNAHLGELSLGFQTRFALARALVGRPRLLLLDEPLAALDIRSQRRFLQDLRDIVSSGSLRQGAVISSQQIPEVEAIADDMLGLRDGGSVWFHGGSGELEKVRSSSLFEIGGQLDATTRDRLMARFGPGCLRRREGVTLLRVDRDVSRKLLLELLCADDSPPRFFRDISASLERMFWEERP</sequence>
<evidence type="ECO:0000256" key="3">
    <source>
        <dbReference type="ARBA" id="ARBA00022458"/>
    </source>
</evidence>
<dbReference type="Pfam" id="PF00005">
    <property type="entry name" value="ABC_tran"/>
    <property type="match status" value="1"/>
</dbReference>
<keyword evidence="2" id="KW-0813">Transport</keyword>
<proteinExistence type="inferred from homology"/>
<gene>
    <name evidence="7" type="ORF">POL58_31735</name>
</gene>
<evidence type="ECO:0000256" key="1">
    <source>
        <dbReference type="ARBA" id="ARBA00005417"/>
    </source>
</evidence>
<dbReference type="CDD" id="cd03230">
    <property type="entry name" value="ABC_DR_subfamily_A"/>
    <property type="match status" value="1"/>
</dbReference>
<organism evidence="7 8">
    <name type="scientific">Nannocystis radixulma</name>
    <dbReference type="NCBI Taxonomy" id="2995305"/>
    <lineage>
        <taxon>Bacteria</taxon>
        <taxon>Pseudomonadati</taxon>
        <taxon>Myxococcota</taxon>
        <taxon>Polyangia</taxon>
        <taxon>Nannocystales</taxon>
        <taxon>Nannocystaceae</taxon>
        <taxon>Nannocystis</taxon>
    </lineage>
</organism>
<dbReference type="InterPro" id="IPR027417">
    <property type="entry name" value="P-loop_NTPase"/>
</dbReference>
<dbReference type="GO" id="GO:0005524">
    <property type="term" value="F:ATP binding"/>
    <property type="evidence" value="ECO:0007669"/>
    <property type="project" value="UniProtKB-KW"/>
</dbReference>
<comment type="caution">
    <text evidence="7">The sequence shown here is derived from an EMBL/GenBank/DDBJ whole genome shotgun (WGS) entry which is preliminary data.</text>
</comment>
<keyword evidence="3" id="KW-0536">Nodulation</keyword>
<dbReference type="PROSITE" id="PS50893">
    <property type="entry name" value="ABC_TRANSPORTER_2"/>
    <property type="match status" value="1"/>
</dbReference>
<dbReference type="SMART" id="SM00382">
    <property type="entry name" value="AAA"/>
    <property type="match status" value="1"/>
</dbReference>
<evidence type="ECO:0000313" key="7">
    <source>
        <dbReference type="EMBL" id="MDC0672363.1"/>
    </source>
</evidence>
<dbReference type="SUPFAM" id="SSF52540">
    <property type="entry name" value="P-loop containing nucleoside triphosphate hydrolases"/>
    <property type="match status" value="1"/>
</dbReference>
<evidence type="ECO:0000256" key="2">
    <source>
        <dbReference type="ARBA" id="ARBA00022448"/>
    </source>
</evidence>
<name>A0ABT5BF71_9BACT</name>
<accession>A0ABT5BF71</accession>
<keyword evidence="5 7" id="KW-0067">ATP-binding</keyword>
<evidence type="ECO:0000259" key="6">
    <source>
        <dbReference type="PROSITE" id="PS50893"/>
    </source>
</evidence>
<reference evidence="7 8" key="1">
    <citation type="submission" date="2022-11" db="EMBL/GenBank/DDBJ databases">
        <title>Minimal conservation of predation-associated metabolite biosynthetic gene clusters underscores biosynthetic potential of Myxococcota including descriptions for ten novel species: Archangium lansinium sp. nov., Myxococcus landrumus sp. nov., Nannocystis bai.</title>
        <authorList>
            <person name="Ahearne A."/>
            <person name="Stevens C."/>
            <person name="Dowd S."/>
        </authorList>
    </citation>
    <scope>NUCLEOTIDE SEQUENCE [LARGE SCALE GENOMIC DNA]</scope>
    <source>
        <strain evidence="7 8">NCELM</strain>
    </source>
</reference>
<evidence type="ECO:0000256" key="4">
    <source>
        <dbReference type="ARBA" id="ARBA00022741"/>
    </source>
</evidence>
<dbReference type="EMBL" id="JAQNDN010000019">
    <property type="protein sequence ID" value="MDC0672363.1"/>
    <property type="molecule type" value="Genomic_DNA"/>
</dbReference>